<evidence type="ECO:0000313" key="3">
    <source>
        <dbReference type="Proteomes" id="UP000034917"/>
    </source>
</evidence>
<dbReference type="AlphaFoldDB" id="A0A0G0G4K7"/>
<proteinExistence type="predicted"/>
<dbReference type="InterPro" id="IPR006626">
    <property type="entry name" value="PbH1"/>
</dbReference>
<organism evidence="2 3">
    <name type="scientific">Candidatus Roizmanbacteria bacterium GW2011_GWC2_37_13</name>
    <dbReference type="NCBI Taxonomy" id="1618486"/>
    <lineage>
        <taxon>Bacteria</taxon>
        <taxon>Candidatus Roizmaniibacteriota</taxon>
    </lineage>
</organism>
<dbReference type="SUPFAM" id="SSF51126">
    <property type="entry name" value="Pectin lyase-like"/>
    <property type="match status" value="1"/>
</dbReference>
<gene>
    <name evidence="2" type="ORF">US40_C0004G0093</name>
</gene>
<dbReference type="Proteomes" id="UP000034917">
    <property type="component" value="Unassembled WGS sequence"/>
</dbReference>
<dbReference type="InterPro" id="IPR011050">
    <property type="entry name" value="Pectin_lyase_fold/virulence"/>
</dbReference>
<reference evidence="2 3" key="1">
    <citation type="journal article" date="2015" name="Nature">
        <title>rRNA introns, odd ribosomes, and small enigmatic genomes across a large radiation of phyla.</title>
        <authorList>
            <person name="Brown C.T."/>
            <person name="Hug L.A."/>
            <person name="Thomas B.C."/>
            <person name="Sharon I."/>
            <person name="Castelle C.J."/>
            <person name="Singh A."/>
            <person name="Wilkins M.J."/>
            <person name="Williams K.H."/>
            <person name="Banfield J.F."/>
        </authorList>
    </citation>
    <scope>NUCLEOTIDE SEQUENCE [LARGE SCALE GENOMIC DNA]</scope>
</reference>
<evidence type="ECO:0000259" key="1">
    <source>
        <dbReference type="Pfam" id="PF13229"/>
    </source>
</evidence>
<name>A0A0G0G4K7_9BACT</name>
<feature type="domain" description="Right handed beta helix" evidence="1">
    <location>
        <begin position="240"/>
        <end position="373"/>
    </location>
</feature>
<dbReference type="Gene3D" id="2.160.20.10">
    <property type="entry name" value="Single-stranded right-handed beta-helix, Pectin lyase-like"/>
    <property type="match status" value="1"/>
</dbReference>
<comment type="caution">
    <text evidence="2">The sequence shown here is derived from an EMBL/GenBank/DDBJ whole genome shotgun (WGS) entry which is preliminary data.</text>
</comment>
<accession>A0A0G0G4K7</accession>
<protein>
    <recommendedName>
        <fullName evidence="1">Right handed beta helix domain-containing protein</fullName>
    </recommendedName>
</protein>
<dbReference type="InterPro" id="IPR012334">
    <property type="entry name" value="Pectin_lyas_fold"/>
</dbReference>
<dbReference type="Pfam" id="PF13229">
    <property type="entry name" value="Beta_helix"/>
    <property type="match status" value="1"/>
</dbReference>
<dbReference type="InterPro" id="IPR039448">
    <property type="entry name" value="Beta_helix"/>
</dbReference>
<dbReference type="EMBL" id="LBSV01000004">
    <property type="protein sequence ID" value="KKQ26058.1"/>
    <property type="molecule type" value="Genomic_DNA"/>
</dbReference>
<sequence>MPSPLTFDFYNSIIEVPSPDTSVDLQYLINQIRDTEDELNPAMSYSKIADAFGKQSLGGGTFVGLTVQLLNNWKLRFQARNGPDTIACIVTGGNLVAESGNPISPSAYTQITIAQSSSPTIATPDDNTNIKYLIESLRGSEASGIGNIFYWDPVNGNDSNTGTLPSKAVATFAQAQILTTDSNFDVIYCLSSHPSGITTVTETLSITKNTLKVRGPGHTFQLKPTATSNDTISVGAHSVEISGIYIETAVTGSANAISVTGNRNLIKDCWITNVRGQGINMISSAFSKITGCVIENCDGNGIKTNNSVIQLNISKNIISNNADGILLSGTGTSDNLVENNLIYKNSAYGVAIGSGVVNTNVRGANTIVNNTTGNTQDLGTDTYIETQAGGASASEIADAVWDEVISGHTTAGSMGKTLKDAKAKATLASLK</sequence>
<dbReference type="SMART" id="SM00710">
    <property type="entry name" value="PbH1"/>
    <property type="match status" value="4"/>
</dbReference>
<evidence type="ECO:0000313" key="2">
    <source>
        <dbReference type="EMBL" id="KKQ26058.1"/>
    </source>
</evidence>